<feature type="transmembrane region" description="Helical" evidence="1">
    <location>
        <begin position="7"/>
        <end position="26"/>
    </location>
</feature>
<dbReference type="EMBL" id="JADQDM010000004">
    <property type="protein sequence ID" value="MBF9221579.1"/>
    <property type="molecule type" value="Genomic_DNA"/>
</dbReference>
<dbReference type="RefSeq" id="WP_196293029.1">
    <property type="nucleotide sequence ID" value="NZ_JADQDM010000004.1"/>
</dbReference>
<keyword evidence="1" id="KW-0812">Transmembrane</keyword>
<keyword evidence="3" id="KW-1185">Reference proteome</keyword>
<organism evidence="2 3">
    <name type="scientific">Hymenobacter ruricola</name>
    <dbReference type="NCBI Taxonomy" id="2791023"/>
    <lineage>
        <taxon>Bacteria</taxon>
        <taxon>Pseudomonadati</taxon>
        <taxon>Bacteroidota</taxon>
        <taxon>Cytophagia</taxon>
        <taxon>Cytophagales</taxon>
        <taxon>Hymenobacteraceae</taxon>
        <taxon>Hymenobacter</taxon>
    </lineage>
</organism>
<evidence type="ECO:0000256" key="1">
    <source>
        <dbReference type="SAM" id="Phobius"/>
    </source>
</evidence>
<comment type="caution">
    <text evidence="2">The sequence shown here is derived from an EMBL/GenBank/DDBJ whole genome shotgun (WGS) entry which is preliminary data.</text>
</comment>
<proteinExistence type="predicted"/>
<gene>
    <name evidence="2" type="ORF">I2H31_10730</name>
</gene>
<accession>A0ABS0I4V0</accession>
<evidence type="ECO:0000313" key="3">
    <source>
        <dbReference type="Proteomes" id="UP000618931"/>
    </source>
</evidence>
<feature type="transmembrane region" description="Helical" evidence="1">
    <location>
        <begin position="66"/>
        <end position="86"/>
    </location>
</feature>
<keyword evidence="1" id="KW-1133">Transmembrane helix</keyword>
<sequence length="88" mass="9871">MHNFRQGCILLLNLAVGAWLVEVGLLDESSDAVGLFTLVTLCLLGVYDGYAWVLYQWFKPQKPGSYATETQFVLFLVLPFVLLWGLTS</sequence>
<name>A0ABS0I4V0_9BACT</name>
<feature type="transmembrane region" description="Helical" evidence="1">
    <location>
        <begin position="32"/>
        <end position="54"/>
    </location>
</feature>
<evidence type="ECO:0000313" key="2">
    <source>
        <dbReference type="EMBL" id="MBF9221579.1"/>
    </source>
</evidence>
<reference evidence="2 3" key="1">
    <citation type="submission" date="2020-11" db="EMBL/GenBank/DDBJ databases">
        <authorList>
            <person name="Kim M.K."/>
        </authorList>
    </citation>
    <scope>NUCLEOTIDE SEQUENCE [LARGE SCALE GENOMIC DNA]</scope>
    <source>
        <strain evidence="2 3">BT662</strain>
    </source>
</reference>
<dbReference type="Proteomes" id="UP000618931">
    <property type="component" value="Unassembled WGS sequence"/>
</dbReference>
<protein>
    <submittedName>
        <fullName evidence="2">Uncharacterized protein</fullName>
    </submittedName>
</protein>
<keyword evidence="1" id="KW-0472">Membrane</keyword>